<dbReference type="Pfam" id="PF03151">
    <property type="entry name" value="TPT"/>
    <property type="match status" value="1"/>
</dbReference>
<name>A0AAD2CD60_9STRA</name>
<feature type="transmembrane region" description="Helical" evidence="5">
    <location>
        <begin position="36"/>
        <end position="54"/>
    </location>
</feature>
<evidence type="ECO:0000256" key="3">
    <source>
        <dbReference type="ARBA" id="ARBA00022989"/>
    </source>
</evidence>
<evidence type="ECO:0000313" key="7">
    <source>
        <dbReference type="EMBL" id="CAJ1912457.1"/>
    </source>
</evidence>
<dbReference type="AlphaFoldDB" id="A0AAD2CD60"/>
<proteinExistence type="predicted"/>
<keyword evidence="2 5" id="KW-0812">Transmembrane</keyword>
<comment type="caution">
    <text evidence="7">The sequence shown here is derived from an EMBL/GenBank/DDBJ whole genome shotgun (WGS) entry which is preliminary data.</text>
</comment>
<protein>
    <recommendedName>
        <fullName evidence="6">Sugar phosphate transporter domain-containing protein</fullName>
    </recommendedName>
</protein>
<evidence type="ECO:0000259" key="6">
    <source>
        <dbReference type="Pfam" id="PF03151"/>
    </source>
</evidence>
<sequence>MDGKDALPRLPAILALVPIAIGIAAASWDHPTFEPLGLIAAFISCTAQSLLNILSKKVMTKSNIPGAVAQRAMISVGLVIVGLVSAFQFAAAANAKDPVKGQEHPPSLLAGAAATAYHVEYLLSFTFVKLVAPITYSTCDAIRRLGIIVAGHYMFGGHPFSTMNILGMFMALSGAATYAILNH</sequence>
<feature type="transmembrane region" description="Helical" evidence="5">
    <location>
        <begin position="74"/>
        <end position="93"/>
    </location>
</feature>
<reference evidence="7" key="1">
    <citation type="submission" date="2023-08" db="EMBL/GenBank/DDBJ databases">
        <authorList>
            <person name="Audoor S."/>
            <person name="Bilcke G."/>
        </authorList>
    </citation>
    <scope>NUCLEOTIDE SEQUENCE</scope>
</reference>
<evidence type="ECO:0000313" key="8">
    <source>
        <dbReference type="Proteomes" id="UP001295423"/>
    </source>
</evidence>
<evidence type="ECO:0000256" key="2">
    <source>
        <dbReference type="ARBA" id="ARBA00022692"/>
    </source>
</evidence>
<dbReference type="GO" id="GO:0016020">
    <property type="term" value="C:membrane"/>
    <property type="evidence" value="ECO:0007669"/>
    <property type="project" value="UniProtKB-SubCell"/>
</dbReference>
<gene>
    <name evidence="7" type="ORF">CYCCA115_LOCUS628</name>
</gene>
<dbReference type="EMBL" id="CAKOGP040000001">
    <property type="protein sequence ID" value="CAJ1912457.1"/>
    <property type="molecule type" value="Genomic_DNA"/>
</dbReference>
<dbReference type="Proteomes" id="UP001295423">
    <property type="component" value="Unassembled WGS sequence"/>
</dbReference>
<dbReference type="PANTHER" id="PTHR11132">
    <property type="entry name" value="SOLUTE CARRIER FAMILY 35"/>
    <property type="match status" value="1"/>
</dbReference>
<accession>A0AAD2CD60</accession>
<evidence type="ECO:0000256" key="1">
    <source>
        <dbReference type="ARBA" id="ARBA00004141"/>
    </source>
</evidence>
<evidence type="ECO:0000256" key="4">
    <source>
        <dbReference type="ARBA" id="ARBA00023136"/>
    </source>
</evidence>
<comment type="subcellular location">
    <subcellularLocation>
        <location evidence="1">Membrane</location>
        <topology evidence="1">Multi-pass membrane protein</topology>
    </subcellularLocation>
</comment>
<keyword evidence="3 5" id="KW-1133">Transmembrane helix</keyword>
<feature type="domain" description="Sugar phosphate transporter" evidence="6">
    <location>
        <begin position="9"/>
        <end position="178"/>
    </location>
</feature>
<organism evidence="7 8">
    <name type="scientific">Cylindrotheca closterium</name>
    <dbReference type="NCBI Taxonomy" id="2856"/>
    <lineage>
        <taxon>Eukaryota</taxon>
        <taxon>Sar</taxon>
        <taxon>Stramenopiles</taxon>
        <taxon>Ochrophyta</taxon>
        <taxon>Bacillariophyta</taxon>
        <taxon>Bacillariophyceae</taxon>
        <taxon>Bacillariophycidae</taxon>
        <taxon>Bacillariales</taxon>
        <taxon>Bacillariaceae</taxon>
        <taxon>Cylindrotheca</taxon>
    </lineage>
</organism>
<feature type="transmembrane region" description="Helical" evidence="5">
    <location>
        <begin position="163"/>
        <end position="181"/>
    </location>
</feature>
<dbReference type="InterPro" id="IPR050186">
    <property type="entry name" value="TPT_transporter"/>
</dbReference>
<evidence type="ECO:0000256" key="5">
    <source>
        <dbReference type="SAM" id="Phobius"/>
    </source>
</evidence>
<keyword evidence="4 5" id="KW-0472">Membrane</keyword>
<dbReference type="InterPro" id="IPR004853">
    <property type="entry name" value="Sugar_P_trans_dom"/>
</dbReference>
<keyword evidence="8" id="KW-1185">Reference proteome</keyword>